<feature type="domain" description="Response regulatory" evidence="8">
    <location>
        <begin position="2"/>
        <end position="114"/>
    </location>
</feature>
<dbReference type="PROSITE" id="PS50110">
    <property type="entry name" value="RESPONSE_REGULATORY"/>
    <property type="match status" value="1"/>
</dbReference>
<keyword evidence="2" id="KW-0805">Transcription regulation</keyword>
<dbReference type="InterPro" id="IPR011006">
    <property type="entry name" value="CheY-like_superfamily"/>
</dbReference>
<dbReference type="Gene3D" id="6.10.250.690">
    <property type="match status" value="1"/>
</dbReference>
<dbReference type="SMART" id="SM00862">
    <property type="entry name" value="Trans_reg_C"/>
    <property type="match status" value="1"/>
</dbReference>
<evidence type="ECO:0000256" key="7">
    <source>
        <dbReference type="PROSITE-ProRule" id="PRU01091"/>
    </source>
</evidence>
<evidence type="ECO:0000256" key="3">
    <source>
        <dbReference type="ARBA" id="ARBA00023125"/>
    </source>
</evidence>
<dbReference type="CDD" id="cd00383">
    <property type="entry name" value="trans_reg_C"/>
    <property type="match status" value="1"/>
</dbReference>
<feature type="domain" description="OmpR/PhoB-type" evidence="9">
    <location>
        <begin position="126"/>
        <end position="222"/>
    </location>
</feature>
<dbReference type="SMART" id="SM00448">
    <property type="entry name" value="REC"/>
    <property type="match status" value="1"/>
</dbReference>
<evidence type="ECO:0000256" key="2">
    <source>
        <dbReference type="ARBA" id="ARBA00023015"/>
    </source>
</evidence>
<evidence type="ECO:0000259" key="8">
    <source>
        <dbReference type="PROSITE" id="PS50110"/>
    </source>
</evidence>
<evidence type="ECO:0000313" key="11">
    <source>
        <dbReference type="Proteomes" id="UP001596455"/>
    </source>
</evidence>
<dbReference type="PROSITE" id="PS51755">
    <property type="entry name" value="OMPR_PHOB"/>
    <property type="match status" value="1"/>
</dbReference>
<dbReference type="SUPFAM" id="SSF46894">
    <property type="entry name" value="C-terminal effector domain of the bipartite response regulators"/>
    <property type="match status" value="1"/>
</dbReference>
<keyword evidence="11" id="KW-1185">Reference proteome</keyword>
<dbReference type="EMBL" id="JBHTCQ010000001">
    <property type="protein sequence ID" value="MFC7404476.1"/>
    <property type="molecule type" value="Genomic_DNA"/>
</dbReference>
<evidence type="ECO:0000259" key="9">
    <source>
        <dbReference type="PROSITE" id="PS51755"/>
    </source>
</evidence>
<dbReference type="PANTHER" id="PTHR48111:SF72">
    <property type="entry name" value="SENSORY TRANSDUCTION PROTEIN REGX3"/>
    <property type="match status" value="1"/>
</dbReference>
<keyword evidence="1 6" id="KW-0597">Phosphoprotein</keyword>
<protein>
    <recommendedName>
        <fullName evidence="5">Sensory transduction protein RegX3</fullName>
    </recommendedName>
</protein>
<evidence type="ECO:0000256" key="6">
    <source>
        <dbReference type="PROSITE-ProRule" id="PRU00169"/>
    </source>
</evidence>
<dbReference type="InterPro" id="IPR016032">
    <property type="entry name" value="Sig_transdc_resp-reg_C-effctor"/>
</dbReference>
<dbReference type="Gene3D" id="1.10.10.10">
    <property type="entry name" value="Winged helix-like DNA-binding domain superfamily/Winged helix DNA-binding domain"/>
    <property type="match status" value="1"/>
</dbReference>
<evidence type="ECO:0000256" key="5">
    <source>
        <dbReference type="ARBA" id="ARBA00041201"/>
    </source>
</evidence>
<dbReference type="InterPro" id="IPR001867">
    <property type="entry name" value="OmpR/PhoB-type_DNA-bd"/>
</dbReference>
<feature type="modified residue" description="4-aspartylphosphate" evidence="6">
    <location>
        <position position="50"/>
    </location>
</feature>
<evidence type="ECO:0000256" key="1">
    <source>
        <dbReference type="ARBA" id="ARBA00022553"/>
    </source>
</evidence>
<dbReference type="SUPFAM" id="SSF52172">
    <property type="entry name" value="CheY-like"/>
    <property type="match status" value="1"/>
</dbReference>
<gene>
    <name evidence="10" type="ORF">ACFQQL_05100</name>
</gene>
<dbReference type="InterPro" id="IPR036388">
    <property type="entry name" value="WH-like_DNA-bd_sf"/>
</dbReference>
<dbReference type="PANTHER" id="PTHR48111">
    <property type="entry name" value="REGULATOR OF RPOS"/>
    <property type="match status" value="1"/>
</dbReference>
<comment type="caution">
    <text evidence="10">The sequence shown here is derived from an EMBL/GenBank/DDBJ whole genome shotgun (WGS) entry which is preliminary data.</text>
</comment>
<feature type="DNA-binding region" description="OmpR/PhoB-type" evidence="7">
    <location>
        <begin position="126"/>
        <end position="222"/>
    </location>
</feature>
<reference evidence="11" key="1">
    <citation type="journal article" date="2019" name="Int. J. Syst. Evol. Microbiol.">
        <title>The Global Catalogue of Microorganisms (GCM) 10K type strain sequencing project: providing services to taxonomists for standard genome sequencing and annotation.</title>
        <authorList>
            <consortium name="The Broad Institute Genomics Platform"/>
            <consortium name="The Broad Institute Genome Sequencing Center for Infectious Disease"/>
            <person name="Wu L."/>
            <person name="Ma J."/>
        </authorList>
    </citation>
    <scope>NUCLEOTIDE SEQUENCE [LARGE SCALE GENOMIC DNA]</scope>
    <source>
        <strain evidence="11">JCM 1490</strain>
    </source>
</reference>
<name>A0ABW2Q5S4_9MICO</name>
<organism evidence="10 11">
    <name type="scientific">Georgenia alba</name>
    <dbReference type="NCBI Taxonomy" id="2233858"/>
    <lineage>
        <taxon>Bacteria</taxon>
        <taxon>Bacillati</taxon>
        <taxon>Actinomycetota</taxon>
        <taxon>Actinomycetes</taxon>
        <taxon>Micrococcales</taxon>
        <taxon>Bogoriellaceae</taxon>
        <taxon>Georgenia</taxon>
    </lineage>
</organism>
<keyword evidence="3 7" id="KW-0238">DNA-binding</keyword>
<dbReference type="RefSeq" id="WP_382391903.1">
    <property type="nucleotide sequence ID" value="NZ_JBHTCQ010000001.1"/>
</dbReference>
<dbReference type="Pfam" id="PF00486">
    <property type="entry name" value="Trans_reg_C"/>
    <property type="match status" value="1"/>
</dbReference>
<dbReference type="InterPro" id="IPR001789">
    <property type="entry name" value="Sig_transdc_resp-reg_receiver"/>
</dbReference>
<dbReference type="CDD" id="cd17574">
    <property type="entry name" value="REC_OmpR"/>
    <property type="match status" value="1"/>
</dbReference>
<dbReference type="Gene3D" id="3.40.50.2300">
    <property type="match status" value="1"/>
</dbReference>
<dbReference type="Pfam" id="PF00072">
    <property type="entry name" value="Response_reg"/>
    <property type="match status" value="1"/>
</dbReference>
<keyword evidence="4" id="KW-0804">Transcription</keyword>
<proteinExistence type="predicted"/>
<evidence type="ECO:0000313" key="10">
    <source>
        <dbReference type="EMBL" id="MFC7404476.1"/>
    </source>
</evidence>
<sequence length="224" mass="25064">MQLMVVEDDEQVSKALVAVLDRQGFDVVKARDGASALATLTPATDLVLLDLGLPDMDGFEVCWRIRKMSDAPVIMATGRSPVHARVKGFELGADDYVTKPYDLREILARVEAVLRRRRRETDEALDGPVVVDGVTIDLATRRVLRPDRSEVALTRKEFDILGLLAQRRGSVVRRERLLRNVWGSGWKGLERTLEVHVASLRRKLGEHALVETVRGVGYRLATTE</sequence>
<evidence type="ECO:0000256" key="4">
    <source>
        <dbReference type="ARBA" id="ARBA00023163"/>
    </source>
</evidence>
<accession>A0ABW2Q5S4</accession>
<dbReference type="Proteomes" id="UP001596455">
    <property type="component" value="Unassembled WGS sequence"/>
</dbReference>
<dbReference type="InterPro" id="IPR039420">
    <property type="entry name" value="WalR-like"/>
</dbReference>